<evidence type="ECO:0000313" key="4">
    <source>
        <dbReference type="Proteomes" id="UP001199044"/>
    </source>
</evidence>
<dbReference type="Gene3D" id="2.40.50.200">
    <property type="entry name" value="Bacterial OB-fold"/>
    <property type="match status" value="1"/>
</dbReference>
<dbReference type="RefSeq" id="WP_068718168.1">
    <property type="nucleotide sequence ID" value="NZ_AP014636.1"/>
</dbReference>
<reference evidence="4" key="1">
    <citation type="submission" date="2023-07" db="EMBL/GenBank/DDBJ databases">
        <title>Molecular identification of indigenous halophilic bacteria isolated from red sea cost, biodegradation of synthetic dyes and assessment of degraded metabolite toxicity.</title>
        <authorList>
            <person name="Chaieb K."/>
            <person name="Altayb H.N."/>
        </authorList>
    </citation>
    <scope>NUCLEOTIDE SEQUENCE [LARGE SCALE GENOMIC DNA]</scope>
    <source>
        <strain evidence="4">K20</strain>
    </source>
</reference>
<dbReference type="SUPFAM" id="SSF101756">
    <property type="entry name" value="Hypothetical protein YgiW"/>
    <property type="match status" value="1"/>
</dbReference>
<keyword evidence="4" id="KW-1185">Reference proteome</keyword>
<dbReference type="Proteomes" id="UP001199044">
    <property type="component" value="Unassembled WGS sequence"/>
</dbReference>
<protein>
    <submittedName>
        <fullName evidence="3">NirD/YgiW/YdeI family stress tolerance protein</fullName>
    </submittedName>
</protein>
<dbReference type="InterPro" id="IPR036700">
    <property type="entry name" value="BOBF_sf"/>
</dbReference>
<dbReference type="Pfam" id="PF04076">
    <property type="entry name" value="BOF"/>
    <property type="match status" value="1"/>
</dbReference>
<accession>A0ABS7YPD1</accession>
<evidence type="ECO:0000256" key="1">
    <source>
        <dbReference type="ARBA" id="ARBA00022729"/>
    </source>
</evidence>
<dbReference type="PANTHER" id="PTHR36571:SF1">
    <property type="entry name" value="PROTEIN YGIW"/>
    <property type="match status" value="1"/>
</dbReference>
<dbReference type="EMBL" id="JAIWIU010000108">
    <property type="protein sequence ID" value="MCA2017521.1"/>
    <property type="molecule type" value="Genomic_DNA"/>
</dbReference>
<dbReference type="InterPro" id="IPR005220">
    <property type="entry name" value="CarO-like"/>
</dbReference>
<keyword evidence="1 2" id="KW-0732">Signal</keyword>
<name>A0ABS7YPD1_9VIBR</name>
<feature type="chain" id="PRO_5045876592" evidence="2">
    <location>
        <begin position="22"/>
        <end position="122"/>
    </location>
</feature>
<evidence type="ECO:0000256" key="2">
    <source>
        <dbReference type="SAM" id="SignalP"/>
    </source>
</evidence>
<organism evidence="3 4">
    <name type="scientific">Vibrio tritonius</name>
    <dbReference type="NCBI Taxonomy" id="1435069"/>
    <lineage>
        <taxon>Bacteria</taxon>
        <taxon>Pseudomonadati</taxon>
        <taxon>Pseudomonadota</taxon>
        <taxon>Gammaproteobacteria</taxon>
        <taxon>Vibrionales</taxon>
        <taxon>Vibrionaceae</taxon>
        <taxon>Vibrio</taxon>
    </lineage>
</organism>
<feature type="signal peptide" evidence="2">
    <location>
        <begin position="1"/>
        <end position="21"/>
    </location>
</feature>
<dbReference type="PANTHER" id="PTHR36571">
    <property type="entry name" value="PROTEIN YGIW"/>
    <property type="match status" value="1"/>
</dbReference>
<dbReference type="NCBIfam" id="NF033674">
    <property type="entry name" value="stress_OB_fold"/>
    <property type="match status" value="1"/>
</dbReference>
<evidence type="ECO:0000313" key="3">
    <source>
        <dbReference type="EMBL" id="MCA2017521.1"/>
    </source>
</evidence>
<sequence length="122" mass="14088">MKKTTLFLAALLVAAPTLSFANDKDHRRGIEYKGPVEITPVKSLLDDDSFFSDRDVVVEGHLVKRLEENLFLFSDGQHEIRVELDDDMRHTGPIDAKTKVRLYGEYENHRQPEIEVDYLQVM</sequence>
<comment type="caution">
    <text evidence="3">The sequence shown here is derived from an EMBL/GenBank/DDBJ whole genome shotgun (WGS) entry which is preliminary data.</text>
</comment>
<gene>
    <name evidence="3" type="ORF">LDJ79_15455</name>
</gene>
<proteinExistence type="predicted"/>